<reference evidence="1" key="1">
    <citation type="submission" date="2016-03" db="EMBL/GenBank/DDBJ databases">
        <title>Complete genome sequence of a soil Actinobacterium, Nocardioides dokdonensis FR1436.</title>
        <authorList>
            <person name="Kwon S.-K."/>
            <person name="Kim K."/>
            <person name="Kim J.F."/>
        </authorList>
    </citation>
    <scope>NUCLEOTIDE SEQUENCE [LARGE SCALE GENOMIC DNA]</scope>
    <source>
        <strain evidence="1">FR1436</strain>
    </source>
</reference>
<dbReference type="Proteomes" id="UP000077868">
    <property type="component" value="Chromosome"/>
</dbReference>
<evidence type="ECO:0000313" key="2">
    <source>
        <dbReference type="Proteomes" id="UP000077868"/>
    </source>
</evidence>
<sequence>MSRPRKPSRPYRSVASQMTPAHHVALEAFQAAELRGDWAGALRHYRRIPMFRDATHGEQLELLATLGDDAPGWLVARWLTELARRHDDDRDRQRRAFELGMAVAHPHGVDLDALDLEHPQQATPQLWARDWVVRQVQVYELHALEDLLCPHCPPIDFSPDLLGRAGRIVDWRYAPMGGYRLGPLEEHRTLVDARTGAALEVLDLGLGEQAPEDAHVLGRVVPIDEEPGLALEWRPLVVDEATATAVAGKPPGWLEILSTRIASGRLPSGLTLQAESSISADLPHRSWVALLGRDPERRLDQRPGTLVGQAVAVALRMVRDDPGGALARRHTIAELLLDPHLNADRLARFATSAHLDTWMTLREMVPAHARGRCEEMSLWCDAAGDQAG</sequence>
<proteinExistence type="predicted"/>
<protein>
    <submittedName>
        <fullName evidence="1">Uncharacterized protein</fullName>
    </submittedName>
</protein>
<dbReference type="OrthoDB" id="3769340at2"/>
<organism evidence="1 2">
    <name type="scientific">Nocardioides dokdonensis FR1436</name>
    <dbReference type="NCBI Taxonomy" id="1300347"/>
    <lineage>
        <taxon>Bacteria</taxon>
        <taxon>Bacillati</taxon>
        <taxon>Actinomycetota</taxon>
        <taxon>Actinomycetes</taxon>
        <taxon>Propionibacteriales</taxon>
        <taxon>Nocardioidaceae</taxon>
        <taxon>Nocardioides</taxon>
    </lineage>
</organism>
<accession>A0A1A9GIZ9</accession>
<dbReference type="EMBL" id="CP015079">
    <property type="protein sequence ID" value="ANH38238.1"/>
    <property type="molecule type" value="Genomic_DNA"/>
</dbReference>
<name>A0A1A9GIZ9_9ACTN</name>
<dbReference type="KEGG" id="ndk:I601_1807"/>
<evidence type="ECO:0000313" key="1">
    <source>
        <dbReference type="EMBL" id="ANH38238.1"/>
    </source>
</evidence>
<keyword evidence="2" id="KW-1185">Reference proteome</keyword>
<dbReference type="PATRIC" id="fig|1300347.3.peg.1809"/>
<dbReference type="RefSeq" id="WP_068108422.1">
    <property type="nucleotide sequence ID" value="NZ_CP015079.1"/>
</dbReference>
<dbReference type="AlphaFoldDB" id="A0A1A9GIZ9"/>
<gene>
    <name evidence="1" type="ORF">I601_1807</name>
</gene>